<dbReference type="InterPro" id="IPR002864">
    <property type="entry name" value="Acyl-ACP_thioesterase_NHD"/>
</dbReference>
<accession>G9WGP5</accession>
<dbReference type="Proteomes" id="UP000004959">
    <property type="component" value="Chromosome"/>
</dbReference>
<keyword evidence="6" id="KW-0443">Lipid metabolism</keyword>
<keyword evidence="11" id="KW-1185">Reference proteome</keyword>
<proteinExistence type="inferred from homology"/>
<dbReference type="Pfam" id="PF01643">
    <property type="entry name" value="Acyl-ACP_TE"/>
    <property type="match status" value="1"/>
</dbReference>
<evidence type="ECO:0000259" key="8">
    <source>
        <dbReference type="Pfam" id="PF01643"/>
    </source>
</evidence>
<organism evidence="10 11">
    <name type="scientific">Oenococcus kitaharae DSM 17330</name>
    <dbReference type="NCBI Taxonomy" id="1045004"/>
    <lineage>
        <taxon>Bacteria</taxon>
        <taxon>Bacillati</taxon>
        <taxon>Bacillota</taxon>
        <taxon>Bacilli</taxon>
        <taxon>Lactobacillales</taxon>
        <taxon>Lactobacillaceae</taxon>
        <taxon>Oenococcus</taxon>
    </lineage>
</organism>
<keyword evidence="5" id="KW-0809">Transit peptide</keyword>
<dbReference type="PANTHER" id="PTHR31727">
    <property type="entry name" value="OLEOYL-ACYL CARRIER PROTEIN THIOESTERASE 1, CHLOROPLASTIC"/>
    <property type="match status" value="1"/>
</dbReference>
<evidence type="ECO:0000256" key="1">
    <source>
        <dbReference type="ARBA" id="ARBA00006500"/>
    </source>
</evidence>
<evidence type="ECO:0000256" key="5">
    <source>
        <dbReference type="ARBA" id="ARBA00022946"/>
    </source>
</evidence>
<dbReference type="HOGENOM" id="CLU_045466_2_0_9"/>
<dbReference type="eggNOG" id="COG3884">
    <property type="taxonomic scope" value="Bacteria"/>
</dbReference>
<dbReference type="InterPro" id="IPR049427">
    <property type="entry name" value="Acyl-ACP_TE_C"/>
</dbReference>
<feature type="domain" description="Acyl-ACP thioesterase-like C-terminal" evidence="9">
    <location>
        <begin position="159"/>
        <end position="246"/>
    </location>
</feature>
<evidence type="ECO:0000313" key="11">
    <source>
        <dbReference type="Proteomes" id="UP000004959"/>
    </source>
</evidence>
<gene>
    <name evidence="10" type="ORF">OKIT_1802</name>
</gene>
<keyword evidence="7" id="KW-0275">Fatty acid biosynthesis</keyword>
<evidence type="ECO:0000256" key="6">
    <source>
        <dbReference type="ARBA" id="ARBA00023098"/>
    </source>
</evidence>
<dbReference type="Pfam" id="PF20791">
    <property type="entry name" value="Acyl-ACP_TE_C"/>
    <property type="match status" value="1"/>
</dbReference>
<evidence type="ECO:0000256" key="4">
    <source>
        <dbReference type="ARBA" id="ARBA00022832"/>
    </source>
</evidence>
<evidence type="ECO:0000313" key="10">
    <source>
        <dbReference type="EMBL" id="EHN59872.1"/>
    </source>
</evidence>
<dbReference type="AlphaFoldDB" id="G9WGP5"/>
<evidence type="ECO:0000256" key="3">
    <source>
        <dbReference type="ARBA" id="ARBA00022801"/>
    </source>
</evidence>
<evidence type="ECO:0000259" key="9">
    <source>
        <dbReference type="Pfam" id="PF20791"/>
    </source>
</evidence>
<protein>
    <submittedName>
        <fullName evidence="10">Acyl-ACP thioesterase</fullName>
    </submittedName>
</protein>
<dbReference type="InterPro" id="IPR045023">
    <property type="entry name" value="FATA/B"/>
</dbReference>
<keyword evidence="2" id="KW-0444">Lipid biosynthesis</keyword>
<sequence>MSKIYSEDLYIKDFFCDRTAKLSIPMIAELAIASSIQQTAEMGIGMKELHAIDRGWVLLQYDIQINRRPDSGEKIRLTTDPKKRNQFFALRVFDFYDADGNLLIHIDSLWAMINLKRRRLVSLLNEFVDPLNGQSVEHLEKLPSPNLLDRTFTGSAIAVEEVKSTYFDIDTNQHVNNSNYLKYFLLPIKEDFLLHHEAKRIIVKYTKEILEGQTVASKTQFVNPLTSIHEISDDSVINATAEIEWR</sequence>
<dbReference type="Gene3D" id="3.10.129.10">
    <property type="entry name" value="Hotdog Thioesterase"/>
    <property type="match status" value="1"/>
</dbReference>
<comment type="similarity">
    <text evidence="1">Belongs to the acyl-ACP thioesterase family.</text>
</comment>
<evidence type="ECO:0000256" key="7">
    <source>
        <dbReference type="ARBA" id="ARBA00023160"/>
    </source>
</evidence>
<feature type="domain" description="Acyl-ACP thioesterase N-terminal hotdog" evidence="8">
    <location>
        <begin position="11"/>
        <end position="130"/>
    </location>
</feature>
<reference evidence="10 11" key="1">
    <citation type="journal article" date="2012" name="PLoS ONE">
        <title>Functional divergence in the genus oenococcus as predicted by genome sequencing of the newly-described species, Oenococcus kitaharae.</title>
        <authorList>
            <person name="Borneman A.R."/>
            <person name="McCarthy J.M."/>
            <person name="Chambers P.J."/>
            <person name="Bartowsky E.J."/>
        </authorList>
    </citation>
    <scope>NUCLEOTIDE SEQUENCE [LARGE SCALE GENOMIC DNA]</scope>
    <source>
        <strain evidence="11">DSM17330</strain>
    </source>
</reference>
<dbReference type="RefSeq" id="WP_007747197.1">
    <property type="nucleotide sequence ID" value="NZ_CM001398.1"/>
</dbReference>
<dbReference type="SUPFAM" id="SSF54637">
    <property type="entry name" value="Thioesterase/thiol ester dehydrase-isomerase"/>
    <property type="match status" value="2"/>
</dbReference>
<name>G9WGP5_9LACO</name>
<comment type="caution">
    <text evidence="10">The sequence shown here is derived from an EMBL/GenBank/DDBJ whole genome shotgun (WGS) entry which is preliminary data.</text>
</comment>
<dbReference type="OrthoDB" id="9801517at2"/>
<dbReference type="EMBL" id="AFVZ01000001">
    <property type="protein sequence ID" value="EHN59872.1"/>
    <property type="molecule type" value="Genomic_DNA"/>
</dbReference>
<dbReference type="GO" id="GO:0000036">
    <property type="term" value="F:acyl carrier activity"/>
    <property type="evidence" value="ECO:0007669"/>
    <property type="project" value="TreeGrafter"/>
</dbReference>
<dbReference type="GO" id="GO:0016297">
    <property type="term" value="F:fatty acyl-[ACP] hydrolase activity"/>
    <property type="evidence" value="ECO:0007669"/>
    <property type="project" value="InterPro"/>
</dbReference>
<dbReference type="PANTHER" id="PTHR31727:SF6">
    <property type="entry name" value="OLEOYL-ACYL CARRIER PROTEIN THIOESTERASE 1, CHLOROPLASTIC"/>
    <property type="match status" value="1"/>
</dbReference>
<keyword evidence="4" id="KW-0276">Fatty acid metabolism</keyword>
<evidence type="ECO:0000256" key="2">
    <source>
        <dbReference type="ARBA" id="ARBA00022516"/>
    </source>
</evidence>
<dbReference type="STRING" id="336988.NT96_06810"/>
<keyword evidence="3" id="KW-0378">Hydrolase</keyword>
<dbReference type="PATRIC" id="fig|1045004.4.peg.1772"/>
<dbReference type="InterPro" id="IPR029069">
    <property type="entry name" value="HotDog_dom_sf"/>
</dbReference>